<sequence length="112" mass="13181">MEVKEEEYVYPVEALEVLEDRDEESLNHEQKIALENLVRHCKVKDLETLEKLNEELSEIESLKEKHVFKLLEVVPKHESTVRAVFSKERVKLDDSDIEEILEICQSIETSDE</sequence>
<dbReference type="SUPFAM" id="SSF47819">
    <property type="entry name" value="HRDC-like"/>
    <property type="match status" value="1"/>
</dbReference>
<dbReference type="EC" id="2.7.7.6" evidence="1"/>
<accession>A0ABY8CDZ0</accession>
<comment type="function">
    <text evidence="1">DNA-dependent RNA polymerase (RNAP) catalyzes the transcription of DNA into RNA using the four ribonucleoside triphosphates as substrates. This subunit is less well bound than the others.</text>
</comment>
<keyword evidence="2" id="KW-0175">Coiled coil</keyword>
<evidence type="ECO:0000313" key="4">
    <source>
        <dbReference type="Proteomes" id="UP001218034"/>
    </source>
</evidence>
<keyword evidence="4" id="KW-1185">Reference proteome</keyword>
<dbReference type="InterPro" id="IPR044876">
    <property type="entry name" value="HRDC_dom_sf"/>
</dbReference>
<dbReference type="RefSeq" id="WP_347722299.1">
    <property type="nucleotide sequence ID" value="NZ_CP104395.1"/>
</dbReference>
<comment type="catalytic activity">
    <reaction evidence="1">
        <text>RNA(n) + a ribonucleoside 5'-triphosphate = RNA(n+1) + diphosphate</text>
        <dbReference type="Rhea" id="RHEA:21248"/>
        <dbReference type="Rhea" id="RHEA-COMP:14527"/>
        <dbReference type="Rhea" id="RHEA-COMP:17342"/>
        <dbReference type="ChEBI" id="CHEBI:33019"/>
        <dbReference type="ChEBI" id="CHEBI:61557"/>
        <dbReference type="ChEBI" id="CHEBI:140395"/>
        <dbReference type="EC" id="2.7.7.6"/>
    </reaction>
</comment>
<dbReference type="Pfam" id="PF03874">
    <property type="entry name" value="RNA_pol_Rpb4"/>
    <property type="match status" value="1"/>
</dbReference>
<keyword evidence="1 3" id="KW-0240">DNA-directed RNA polymerase</keyword>
<comment type="subcellular location">
    <subcellularLocation>
        <location evidence="1">Cytoplasm</location>
    </subcellularLocation>
</comment>
<proteinExistence type="inferred from homology"/>
<dbReference type="HAMAP" id="MF_00864">
    <property type="entry name" value="RNApol_arch_Rpo4"/>
    <property type="match status" value="1"/>
</dbReference>
<dbReference type="GO" id="GO:0003899">
    <property type="term" value="F:DNA-directed RNA polymerase activity"/>
    <property type="evidence" value="ECO:0007669"/>
    <property type="project" value="UniProtKB-EC"/>
</dbReference>
<dbReference type="InterPro" id="IPR010924">
    <property type="entry name" value="Rpo4"/>
</dbReference>
<keyword evidence="1 3" id="KW-0548">Nucleotidyltransferase</keyword>
<evidence type="ECO:0000256" key="2">
    <source>
        <dbReference type="SAM" id="Coils"/>
    </source>
</evidence>
<dbReference type="InterPro" id="IPR005574">
    <property type="entry name" value="Rpb4/RPC9"/>
</dbReference>
<dbReference type="EMBL" id="CP104395">
    <property type="protein sequence ID" value="WEL19429.1"/>
    <property type="molecule type" value="Genomic_DNA"/>
</dbReference>
<name>A0ABY8CDZ0_9ARCH</name>
<organism evidence="3 4">
    <name type="scientific">Candidatus Nanohalococcus occultus</name>
    <dbReference type="NCBI Taxonomy" id="2978047"/>
    <lineage>
        <taxon>Archaea</taxon>
        <taxon>Candidatus Nanohalarchaeota</taxon>
        <taxon>Candidatus Nanohalarchaeota incertae sedis</taxon>
        <taxon>Candidatus Nanohalococcus</taxon>
    </lineage>
</organism>
<comment type="similarity">
    <text evidence="1">Belongs to the eukaryotic RPB4 RNA polymerase subunit family.</text>
</comment>
<keyword evidence="1" id="KW-0804">Transcription</keyword>
<dbReference type="PANTHER" id="PTHR39646:SF1">
    <property type="entry name" value="DNA-DIRECTED RNA POLYMERASE SUBUNIT RPO4"/>
    <property type="match status" value="1"/>
</dbReference>
<protein>
    <recommendedName>
        <fullName evidence="1">DNA-directed RNA polymerase subunit Rpo4</fullName>
        <ecNumber evidence="1">2.7.7.6</ecNumber>
    </recommendedName>
    <alternativeName>
        <fullName evidence="1">DNA-directed RNA polymerase subunit F</fullName>
    </alternativeName>
</protein>
<dbReference type="Proteomes" id="UP001218034">
    <property type="component" value="Chromosome"/>
</dbReference>
<keyword evidence="1 3" id="KW-0808">Transferase</keyword>
<dbReference type="GO" id="GO:0000428">
    <property type="term" value="C:DNA-directed RNA polymerase complex"/>
    <property type="evidence" value="ECO:0007669"/>
    <property type="project" value="UniProtKB-KW"/>
</dbReference>
<dbReference type="PANTHER" id="PTHR39646">
    <property type="entry name" value="RNA POLYMERASE RPB4"/>
    <property type="match status" value="1"/>
</dbReference>
<reference evidence="3 4" key="1">
    <citation type="submission" date="2022-09" db="EMBL/GenBank/DDBJ databases">
        <title>Xylan utilization by haloarchaea-nanohaloarchaea associations.</title>
        <authorList>
            <person name="Yakimov M."/>
        </authorList>
    </citation>
    <scope>NUCLEOTIDE SEQUENCE [LARGE SCALE GENOMIC DNA]</scope>
    <source>
        <strain evidence="3 4">SVXNc</strain>
    </source>
</reference>
<gene>
    <name evidence="1 3" type="primary">rpoF</name>
    <name evidence="1" type="synonym">rpo4</name>
    <name evidence="3" type="ORF">SVXNc_0405</name>
</gene>
<evidence type="ECO:0000313" key="3">
    <source>
        <dbReference type="EMBL" id="WEL19429.1"/>
    </source>
</evidence>
<evidence type="ECO:0000256" key="1">
    <source>
        <dbReference type="HAMAP-Rule" id="MF_00864"/>
    </source>
</evidence>
<comment type="subunit">
    <text evidence="1">Part of the RNA polymerase complex. Forms a stalk with Rpo7 that extends from the main structure.</text>
</comment>
<dbReference type="InterPro" id="IPR010997">
    <property type="entry name" value="HRDC-like_sf"/>
</dbReference>
<feature type="coiled-coil region" evidence="2">
    <location>
        <begin position="42"/>
        <end position="69"/>
    </location>
</feature>
<keyword evidence="1" id="KW-0963">Cytoplasm</keyword>
<dbReference type="Gene3D" id="1.10.150.80">
    <property type="entry name" value="HRDC domain"/>
    <property type="match status" value="1"/>
</dbReference>
<dbReference type="GeneID" id="98290440"/>